<feature type="transmembrane region" description="Helical" evidence="1">
    <location>
        <begin position="149"/>
        <end position="169"/>
    </location>
</feature>
<evidence type="ECO:0000313" key="2">
    <source>
        <dbReference type="EMBL" id="KKR88704.1"/>
    </source>
</evidence>
<feature type="transmembrane region" description="Helical" evidence="1">
    <location>
        <begin position="297"/>
        <end position="317"/>
    </location>
</feature>
<feature type="transmembrane region" description="Helical" evidence="1">
    <location>
        <begin position="9"/>
        <end position="29"/>
    </location>
</feature>
<keyword evidence="1" id="KW-0812">Transmembrane</keyword>
<feature type="transmembrane region" description="Helical" evidence="1">
    <location>
        <begin position="197"/>
        <end position="213"/>
    </location>
</feature>
<evidence type="ECO:0008006" key="4">
    <source>
        <dbReference type="Google" id="ProtNLM"/>
    </source>
</evidence>
<dbReference type="EMBL" id="LCAK01000004">
    <property type="protein sequence ID" value="KKR88704.1"/>
    <property type="molecule type" value="Genomic_DNA"/>
</dbReference>
<evidence type="ECO:0000313" key="3">
    <source>
        <dbReference type="Proteomes" id="UP000033918"/>
    </source>
</evidence>
<protein>
    <recommendedName>
        <fullName evidence="4">Glycosyltransferase RgtA/B/C/D-like domain-containing protein</fullName>
    </recommendedName>
</protein>
<gene>
    <name evidence="2" type="ORF">UU38_C0004G0066</name>
</gene>
<accession>A0A0G0UIU4</accession>
<feature type="transmembrane region" description="Helical" evidence="1">
    <location>
        <begin position="220"/>
        <end position="240"/>
    </location>
</feature>
<feature type="transmembrane region" description="Helical" evidence="1">
    <location>
        <begin position="96"/>
        <end position="117"/>
    </location>
</feature>
<keyword evidence="1" id="KW-0472">Membrane</keyword>
<feature type="transmembrane region" description="Helical" evidence="1">
    <location>
        <begin position="176"/>
        <end position="191"/>
    </location>
</feature>
<comment type="caution">
    <text evidence="2">The sequence shown here is derived from an EMBL/GenBank/DDBJ whole genome shotgun (WGS) entry which is preliminary data.</text>
</comment>
<feature type="transmembrane region" description="Helical" evidence="1">
    <location>
        <begin position="268"/>
        <end position="285"/>
    </location>
</feature>
<proteinExistence type="predicted"/>
<dbReference type="AlphaFoldDB" id="A0A0G0UIU4"/>
<evidence type="ECO:0000256" key="1">
    <source>
        <dbReference type="SAM" id="Phobius"/>
    </source>
</evidence>
<dbReference type="Proteomes" id="UP000033918">
    <property type="component" value="Unassembled WGS sequence"/>
</dbReference>
<feature type="transmembrane region" description="Helical" evidence="1">
    <location>
        <begin position="329"/>
        <end position="349"/>
    </location>
</feature>
<feature type="transmembrane region" description="Helical" evidence="1">
    <location>
        <begin position="124"/>
        <end position="143"/>
    </location>
</feature>
<organism evidence="2 3">
    <name type="scientific">Candidatus Wolfebacteria bacterium GW2011_GWB1_41_12</name>
    <dbReference type="NCBI Taxonomy" id="1619006"/>
    <lineage>
        <taxon>Bacteria</taxon>
        <taxon>Candidatus Wolfeibacteriota</taxon>
    </lineage>
</organism>
<feature type="transmembrane region" description="Helical" evidence="1">
    <location>
        <begin position="356"/>
        <end position="375"/>
    </location>
</feature>
<keyword evidence="1" id="KW-1133">Transmembrane helix</keyword>
<name>A0A0G0UIU4_9BACT</name>
<sequence length="581" mass="68232">MQRKNKFKILLFIWLIAIAFASALPILWIRFNLEDNWRGVIPNYITDSTFYLARINKTIADFPMSGNHYYLEHRFDSQPVFSIAETIVALPMKFGISFNAGLLLGFIAASIFFALFTYKFLRFFVGRLWAVILASLVYVVSYGGLVRPVVMEVIMPAFIFFNWSMFSWLQSEKKRYGIFLGLAIAASFYLYSYLWQIVVLVVFFTCIYLMIFRQWKKFSVLLKISFLSLIMATPAIFYTFKVSFLTPGYWENVQRVGFVATHLPPIEAYYYGRWLIMAGLIWVLFFRKQLKEKTITIWYFLIVSAAVFLALVSNAITGKDFLIATHVNRFTTVWFALVLGMFLYYFIILKLYRGKMFVVIVALFLMLIGTLTVFAEIKRSVSPPFSISYTDALAVQDYRAPLAWLDGSEKEPVVIWADDELSRYVPYLSKHYVLYPGLLNVHFYIMQTSEIRERYLVSQYFENLSKKTLTEEYVKYEGSYFDYKKNELELRNSLCTMFKIRAEFCREDFLDTLNVQKNDAVAEAFKLNNETIRPNIRQYLKKYHVSYFIRDITRGPLSAKQRSFTMTSVYNDGHYEIFKID</sequence>
<reference evidence="2 3" key="1">
    <citation type="journal article" date="2015" name="Nature">
        <title>rRNA introns, odd ribosomes, and small enigmatic genomes across a large radiation of phyla.</title>
        <authorList>
            <person name="Brown C.T."/>
            <person name="Hug L.A."/>
            <person name="Thomas B.C."/>
            <person name="Sharon I."/>
            <person name="Castelle C.J."/>
            <person name="Singh A."/>
            <person name="Wilkins M.J."/>
            <person name="Williams K.H."/>
            <person name="Banfield J.F."/>
        </authorList>
    </citation>
    <scope>NUCLEOTIDE SEQUENCE [LARGE SCALE GENOMIC DNA]</scope>
</reference>